<accession>A0A0N0GLP2</accession>
<dbReference type="InterPro" id="IPR038333">
    <property type="entry name" value="T1MK-like_N_sf"/>
</dbReference>
<dbReference type="InterPro" id="IPR002052">
    <property type="entry name" value="DNA_methylase_N6_adenine_CS"/>
</dbReference>
<dbReference type="GO" id="GO:0008170">
    <property type="term" value="F:N-methyltransferase activity"/>
    <property type="evidence" value="ECO:0007669"/>
    <property type="project" value="InterPro"/>
</dbReference>
<dbReference type="Pfam" id="PF02384">
    <property type="entry name" value="N6_Mtase"/>
    <property type="match status" value="1"/>
</dbReference>
<dbReference type="PANTHER" id="PTHR42933">
    <property type="entry name" value="SLR6095 PROTEIN"/>
    <property type="match status" value="1"/>
</dbReference>
<evidence type="ECO:0000313" key="10">
    <source>
        <dbReference type="EMBL" id="KPC50185.1"/>
    </source>
</evidence>
<evidence type="ECO:0000259" key="9">
    <source>
        <dbReference type="Pfam" id="PF12161"/>
    </source>
</evidence>
<evidence type="ECO:0000256" key="4">
    <source>
        <dbReference type="ARBA" id="ARBA00022679"/>
    </source>
</evidence>
<feature type="domain" description="DNA methylase adenine-specific" evidence="8">
    <location>
        <begin position="152"/>
        <end position="453"/>
    </location>
</feature>
<dbReference type="PATRIC" id="fig|857265.3.peg.3746"/>
<keyword evidence="11" id="KW-1185">Reference proteome</keyword>
<comment type="similarity">
    <text evidence="1">Belongs to the N(4)/N(6)-methyltransferase family.</text>
</comment>
<dbReference type="RefSeq" id="WP_053939252.1">
    <property type="nucleotide sequence ID" value="NZ_LAQT01000031.1"/>
</dbReference>
<sequence length="612" mass="68087">MNHQALSSFIWSIADLLRGDYKRSDFGKVILPFTVLRRLDCVLESTKPAVLAEFAARTQQGLKPDSFLTAKTQCPFYNTSPLDLTRLLGDQDNIRQNLYAYVQAFSPAARDIFERFDFYAQVERLAKAGLLYLVLKKFANIDLHPDAVDNGQMGLAFEELIRKFAEDSNETAGEHFTPREVIRLMVNLLFIEDDDVLTPGNAVVRTLYDPTAGTGGMLSMAREYLLQHNPDARLTLFGQELNDESFAICKADMLIKGQPVGNIVVGNTLSDDGHGARKFDYMLSNPPFGVEWKKVEKEVRKEAADKGFAGRFGPGLPRVSDGSMLFLLHLISKMRPAVDGGSRIGIVLNGSPLFTGGAGSGESEIRRYVLENDLVEAIIGLPADMFYNTGISTYIWILSNKKPEDRKGWVQLIDGSSFWQKMRKSLGSKRKEMSDEHIAEITRLFGDFAEADQAIVLDAHGKEVSRSLMLSGASAPIAPEGGKVRVVPISRVFRNQDFGYTTITVERPLRDEHGQIILGSKGKQKGKPQADSALRDTENVPLSDDIAAYFKREVQPHAPDAWIDEAKSKVGYEIPFNRHFYVFEPPRSLHTIDEELQTVSASIVKMLGGLAE</sequence>
<evidence type="ECO:0000256" key="2">
    <source>
        <dbReference type="ARBA" id="ARBA00011900"/>
    </source>
</evidence>
<comment type="caution">
    <text evidence="10">The sequence shown here is derived from an EMBL/GenBank/DDBJ whole genome shotgun (WGS) entry which is preliminary data.</text>
</comment>
<dbReference type="PRINTS" id="PR00507">
    <property type="entry name" value="N12N6MTFRASE"/>
</dbReference>
<reference evidence="10 11" key="1">
    <citation type="submission" date="2015-07" db="EMBL/GenBank/DDBJ databases">
        <title>Draft genome sequence of the Amantichitinum ursilacus IGB-41, a new chitin-degrading bacterium.</title>
        <authorList>
            <person name="Kirstahler P."/>
            <person name="Guenther M."/>
            <person name="Grumaz C."/>
            <person name="Rupp S."/>
            <person name="Zibek S."/>
            <person name="Sohn K."/>
        </authorList>
    </citation>
    <scope>NUCLEOTIDE SEQUENCE [LARGE SCALE GENOMIC DNA]</scope>
    <source>
        <strain evidence="10 11">IGB-41</strain>
    </source>
</reference>
<evidence type="ECO:0000256" key="1">
    <source>
        <dbReference type="ARBA" id="ARBA00006594"/>
    </source>
</evidence>
<dbReference type="InterPro" id="IPR029063">
    <property type="entry name" value="SAM-dependent_MTases_sf"/>
</dbReference>
<dbReference type="PROSITE" id="PS00092">
    <property type="entry name" value="N6_MTASE"/>
    <property type="match status" value="1"/>
</dbReference>
<dbReference type="GO" id="GO:0032259">
    <property type="term" value="P:methylation"/>
    <property type="evidence" value="ECO:0007669"/>
    <property type="project" value="UniProtKB-KW"/>
</dbReference>
<evidence type="ECO:0000313" key="11">
    <source>
        <dbReference type="Proteomes" id="UP000037939"/>
    </source>
</evidence>
<keyword evidence="5" id="KW-0949">S-adenosyl-L-methionine</keyword>
<keyword evidence="4 10" id="KW-0808">Transferase</keyword>
<dbReference type="InterPro" id="IPR051537">
    <property type="entry name" value="DNA_Adenine_Mtase"/>
</dbReference>
<dbReference type="SUPFAM" id="SSF53335">
    <property type="entry name" value="S-adenosyl-L-methionine-dependent methyltransferases"/>
    <property type="match status" value="1"/>
</dbReference>
<dbReference type="InterPro" id="IPR003356">
    <property type="entry name" value="DNA_methylase_A-5"/>
</dbReference>
<evidence type="ECO:0000259" key="8">
    <source>
        <dbReference type="Pfam" id="PF02384"/>
    </source>
</evidence>
<protein>
    <recommendedName>
        <fullName evidence="2">site-specific DNA-methyltransferase (adenine-specific)</fullName>
        <ecNumber evidence="2">2.1.1.72</ecNumber>
    </recommendedName>
</protein>
<dbReference type="Pfam" id="PF12161">
    <property type="entry name" value="HsdM_N"/>
    <property type="match status" value="1"/>
</dbReference>
<keyword evidence="3 10" id="KW-0489">Methyltransferase</keyword>
<name>A0A0N0GLP2_9NEIS</name>
<dbReference type="EC" id="2.1.1.72" evidence="2"/>
<organism evidence="10 11">
    <name type="scientific">Amantichitinum ursilacus</name>
    <dbReference type="NCBI Taxonomy" id="857265"/>
    <lineage>
        <taxon>Bacteria</taxon>
        <taxon>Pseudomonadati</taxon>
        <taxon>Pseudomonadota</taxon>
        <taxon>Betaproteobacteria</taxon>
        <taxon>Neisseriales</taxon>
        <taxon>Chitinibacteraceae</taxon>
        <taxon>Amantichitinum</taxon>
    </lineage>
</organism>
<dbReference type="STRING" id="857265.WG78_18310"/>
<dbReference type="GO" id="GO:0009307">
    <property type="term" value="P:DNA restriction-modification system"/>
    <property type="evidence" value="ECO:0007669"/>
    <property type="project" value="UniProtKB-KW"/>
</dbReference>
<dbReference type="GO" id="GO:0009007">
    <property type="term" value="F:site-specific DNA-methyltransferase (adenine-specific) activity"/>
    <property type="evidence" value="ECO:0007669"/>
    <property type="project" value="UniProtKB-EC"/>
</dbReference>
<dbReference type="GO" id="GO:0003677">
    <property type="term" value="F:DNA binding"/>
    <property type="evidence" value="ECO:0007669"/>
    <property type="project" value="InterPro"/>
</dbReference>
<comment type="catalytic activity">
    <reaction evidence="7">
        <text>a 2'-deoxyadenosine in DNA + S-adenosyl-L-methionine = an N(6)-methyl-2'-deoxyadenosine in DNA + S-adenosyl-L-homocysteine + H(+)</text>
        <dbReference type="Rhea" id="RHEA:15197"/>
        <dbReference type="Rhea" id="RHEA-COMP:12418"/>
        <dbReference type="Rhea" id="RHEA-COMP:12419"/>
        <dbReference type="ChEBI" id="CHEBI:15378"/>
        <dbReference type="ChEBI" id="CHEBI:57856"/>
        <dbReference type="ChEBI" id="CHEBI:59789"/>
        <dbReference type="ChEBI" id="CHEBI:90615"/>
        <dbReference type="ChEBI" id="CHEBI:90616"/>
        <dbReference type="EC" id="2.1.1.72"/>
    </reaction>
</comment>
<evidence type="ECO:0000256" key="7">
    <source>
        <dbReference type="ARBA" id="ARBA00047942"/>
    </source>
</evidence>
<evidence type="ECO:0000256" key="3">
    <source>
        <dbReference type="ARBA" id="ARBA00022603"/>
    </source>
</evidence>
<dbReference type="AlphaFoldDB" id="A0A0N0GLP2"/>
<dbReference type="OrthoDB" id="9784823at2"/>
<feature type="domain" description="N6 adenine-specific DNA methyltransferase N-terminal" evidence="9">
    <location>
        <begin position="6"/>
        <end position="138"/>
    </location>
</feature>
<dbReference type="REBASE" id="133390">
    <property type="entry name" value="M.Aur41ORF18310P"/>
</dbReference>
<dbReference type="Gene3D" id="1.20.1260.30">
    <property type="match status" value="1"/>
</dbReference>
<dbReference type="Gene3D" id="3.40.50.150">
    <property type="entry name" value="Vaccinia Virus protein VP39"/>
    <property type="match status" value="1"/>
</dbReference>
<evidence type="ECO:0000256" key="6">
    <source>
        <dbReference type="ARBA" id="ARBA00022747"/>
    </source>
</evidence>
<evidence type="ECO:0000256" key="5">
    <source>
        <dbReference type="ARBA" id="ARBA00022691"/>
    </source>
</evidence>
<keyword evidence="6" id="KW-0680">Restriction system</keyword>
<dbReference type="InterPro" id="IPR022749">
    <property type="entry name" value="D12N6_MeTrfase_N"/>
</dbReference>
<gene>
    <name evidence="10" type="primary">hsdM</name>
    <name evidence="10" type="ORF">WG78_18310</name>
</gene>
<dbReference type="Proteomes" id="UP000037939">
    <property type="component" value="Unassembled WGS sequence"/>
</dbReference>
<dbReference type="EMBL" id="LAQT01000031">
    <property type="protein sequence ID" value="KPC50185.1"/>
    <property type="molecule type" value="Genomic_DNA"/>
</dbReference>
<dbReference type="PANTHER" id="PTHR42933:SF3">
    <property type="entry name" value="TYPE I RESTRICTION ENZYME MJAVIII METHYLASE SUBUNIT"/>
    <property type="match status" value="1"/>
</dbReference>
<proteinExistence type="inferred from homology"/>